<reference evidence="3" key="1">
    <citation type="submission" date="2017-09" db="EMBL/GenBank/DDBJ databases">
        <title>Depth-based differentiation of microbial function through sediment-hosted aquifers and enrichment of novel symbionts in the deep terrestrial subsurface.</title>
        <authorList>
            <person name="Probst A.J."/>
            <person name="Ladd B."/>
            <person name="Jarett J.K."/>
            <person name="Geller-Mcgrath D.E."/>
            <person name="Sieber C.M.K."/>
            <person name="Emerson J.B."/>
            <person name="Anantharaman K."/>
            <person name="Thomas B.C."/>
            <person name="Malmstrom R."/>
            <person name="Stieglmeier M."/>
            <person name="Klingl A."/>
            <person name="Woyke T."/>
            <person name="Ryan C.M."/>
            <person name="Banfield J.F."/>
        </authorList>
    </citation>
    <scope>NUCLEOTIDE SEQUENCE [LARGE SCALE GENOMIC DNA]</scope>
</reference>
<comment type="caution">
    <text evidence="2">The sequence shown here is derived from an EMBL/GenBank/DDBJ whole genome shotgun (WGS) entry which is preliminary data.</text>
</comment>
<evidence type="ECO:0000256" key="1">
    <source>
        <dbReference type="SAM" id="Phobius"/>
    </source>
</evidence>
<name>A0A2M7S6K3_9BACT</name>
<proteinExistence type="predicted"/>
<feature type="transmembrane region" description="Helical" evidence="1">
    <location>
        <begin position="9"/>
        <end position="28"/>
    </location>
</feature>
<keyword evidence="1" id="KW-1133">Transmembrane helix</keyword>
<evidence type="ECO:0008006" key="4">
    <source>
        <dbReference type="Google" id="ProtNLM"/>
    </source>
</evidence>
<feature type="transmembrane region" description="Helical" evidence="1">
    <location>
        <begin position="69"/>
        <end position="90"/>
    </location>
</feature>
<sequence>MNGEKRSKLIFYGLMAAAALAVFIAPFIPGQEGGMKKAAVPEGEETVVADSIFPLYSIPGIKNEKLSTALSGAVGVIIIFGAASFIYRIVKTAGSRKDHTDDPR</sequence>
<keyword evidence="1" id="KW-0812">Transmembrane</keyword>
<evidence type="ECO:0000313" key="3">
    <source>
        <dbReference type="Proteomes" id="UP000229307"/>
    </source>
</evidence>
<dbReference type="EMBL" id="PFMR01000280">
    <property type="protein sequence ID" value="PIZ15120.1"/>
    <property type="molecule type" value="Genomic_DNA"/>
</dbReference>
<accession>A0A2M7S6K3</accession>
<dbReference type="Proteomes" id="UP000229307">
    <property type="component" value="Unassembled WGS sequence"/>
</dbReference>
<gene>
    <name evidence="2" type="ORF">COY52_10325</name>
</gene>
<organism evidence="2 3">
    <name type="scientific">Candidatus Desantisbacteria bacterium CG_4_10_14_0_8_um_filter_48_22</name>
    <dbReference type="NCBI Taxonomy" id="1974543"/>
    <lineage>
        <taxon>Bacteria</taxon>
        <taxon>Candidatus Desantisiibacteriota</taxon>
    </lineage>
</organism>
<dbReference type="AlphaFoldDB" id="A0A2M7S6K3"/>
<keyword evidence="1" id="KW-0472">Membrane</keyword>
<protein>
    <recommendedName>
        <fullName evidence="4">PDGLE domain-containing protein</fullName>
    </recommendedName>
</protein>
<evidence type="ECO:0000313" key="2">
    <source>
        <dbReference type="EMBL" id="PIZ15120.1"/>
    </source>
</evidence>